<feature type="region of interest" description="Disordered" evidence="3">
    <location>
        <begin position="107"/>
        <end position="137"/>
    </location>
</feature>
<feature type="compositionally biased region" description="Low complexity" evidence="3">
    <location>
        <begin position="113"/>
        <end position="126"/>
    </location>
</feature>
<reference evidence="6" key="1">
    <citation type="submission" date="2020-10" db="EMBL/GenBank/DDBJ databases">
        <title>Taxonomic study of unclassified bacteria belonging to the class Ktedonobacteria.</title>
        <authorList>
            <person name="Yabe S."/>
            <person name="Wang C.M."/>
            <person name="Zheng Y."/>
            <person name="Sakai Y."/>
            <person name="Cavaletti L."/>
            <person name="Monciardini P."/>
            <person name="Donadio S."/>
        </authorList>
    </citation>
    <scope>NUCLEOTIDE SEQUENCE</scope>
    <source>
        <strain evidence="6">ID150040</strain>
    </source>
</reference>
<dbReference type="RefSeq" id="WP_220205741.1">
    <property type="nucleotide sequence ID" value="NZ_BNJK01000001.1"/>
</dbReference>
<dbReference type="GO" id="GO:0016746">
    <property type="term" value="F:acyltransferase activity"/>
    <property type="evidence" value="ECO:0007669"/>
    <property type="project" value="InterPro"/>
</dbReference>
<name>A0A8J3IGG7_9CHLR</name>
<dbReference type="EMBL" id="BNJK01000001">
    <property type="protein sequence ID" value="GHO95039.1"/>
    <property type="molecule type" value="Genomic_DNA"/>
</dbReference>
<evidence type="ECO:0000259" key="4">
    <source>
        <dbReference type="PROSITE" id="PS50968"/>
    </source>
</evidence>
<dbReference type="SUPFAM" id="SSF47005">
    <property type="entry name" value="Peripheral subunit-binding domain of 2-oxo acid dehydrogenase complex"/>
    <property type="match status" value="1"/>
</dbReference>
<feature type="domain" description="Peripheral subunit-binding (PSBD)" evidence="5">
    <location>
        <begin position="135"/>
        <end position="172"/>
    </location>
</feature>
<proteinExistence type="inferred from homology"/>
<dbReference type="SUPFAM" id="SSF51230">
    <property type="entry name" value="Single hybrid motif"/>
    <property type="match status" value="1"/>
</dbReference>
<dbReference type="InterPro" id="IPR000073">
    <property type="entry name" value="AB_hydrolase_1"/>
</dbReference>
<dbReference type="InterPro" id="IPR003016">
    <property type="entry name" value="2-oxoA_DH_lipoyl-BS"/>
</dbReference>
<evidence type="ECO:0008006" key="8">
    <source>
        <dbReference type="Google" id="ProtNLM"/>
    </source>
</evidence>
<dbReference type="Gene3D" id="4.10.320.10">
    <property type="entry name" value="E3-binding domain"/>
    <property type="match status" value="1"/>
</dbReference>
<dbReference type="SUPFAM" id="SSF53474">
    <property type="entry name" value="alpha/beta-Hydrolases"/>
    <property type="match status" value="1"/>
</dbReference>
<comment type="caution">
    <text evidence="6">The sequence shown here is derived from an EMBL/GenBank/DDBJ whole genome shotgun (WGS) entry which is preliminary data.</text>
</comment>
<organism evidence="6 7">
    <name type="scientific">Reticulibacter mediterranei</name>
    <dbReference type="NCBI Taxonomy" id="2778369"/>
    <lineage>
        <taxon>Bacteria</taxon>
        <taxon>Bacillati</taxon>
        <taxon>Chloroflexota</taxon>
        <taxon>Ktedonobacteria</taxon>
        <taxon>Ktedonobacterales</taxon>
        <taxon>Reticulibacteraceae</taxon>
        <taxon>Reticulibacter</taxon>
    </lineage>
</organism>
<dbReference type="PRINTS" id="PR00111">
    <property type="entry name" value="ABHYDROLASE"/>
</dbReference>
<dbReference type="Gene3D" id="2.40.50.100">
    <property type="match status" value="1"/>
</dbReference>
<dbReference type="Pfam" id="PF02817">
    <property type="entry name" value="E3_binding"/>
    <property type="match status" value="1"/>
</dbReference>
<dbReference type="PANTHER" id="PTHR46438:SF11">
    <property type="entry name" value="LIPASE-RELATED"/>
    <property type="match status" value="1"/>
</dbReference>
<dbReference type="InterPro" id="IPR011053">
    <property type="entry name" value="Single_hybrid_motif"/>
</dbReference>
<dbReference type="InterPro" id="IPR029058">
    <property type="entry name" value="AB_hydrolase_fold"/>
</dbReference>
<dbReference type="CDD" id="cd06849">
    <property type="entry name" value="lipoyl_domain"/>
    <property type="match status" value="1"/>
</dbReference>
<evidence type="ECO:0000259" key="5">
    <source>
        <dbReference type="PROSITE" id="PS51826"/>
    </source>
</evidence>
<dbReference type="Gene3D" id="3.40.50.1820">
    <property type="entry name" value="alpha/beta hydrolase"/>
    <property type="match status" value="1"/>
</dbReference>
<dbReference type="PROSITE" id="PS50968">
    <property type="entry name" value="BIOTINYL_LIPOYL"/>
    <property type="match status" value="1"/>
</dbReference>
<evidence type="ECO:0000313" key="6">
    <source>
        <dbReference type="EMBL" id="GHO95039.1"/>
    </source>
</evidence>
<dbReference type="PROSITE" id="PS51826">
    <property type="entry name" value="PSBD"/>
    <property type="match status" value="1"/>
</dbReference>
<gene>
    <name evidence="6" type="ORF">KSF_050870</name>
</gene>
<dbReference type="InterPro" id="IPR004167">
    <property type="entry name" value="PSBD"/>
</dbReference>
<evidence type="ECO:0000256" key="3">
    <source>
        <dbReference type="SAM" id="MobiDB-lite"/>
    </source>
</evidence>
<dbReference type="InterPro" id="IPR036625">
    <property type="entry name" value="E3-bd_dom_sf"/>
</dbReference>
<keyword evidence="2" id="KW-0450">Lipoyl</keyword>
<dbReference type="InterPro" id="IPR000089">
    <property type="entry name" value="Biotin_lipoyl"/>
</dbReference>
<dbReference type="Pfam" id="PF00561">
    <property type="entry name" value="Abhydrolase_1"/>
    <property type="match status" value="1"/>
</dbReference>
<dbReference type="Pfam" id="PF00364">
    <property type="entry name" value="Biotin_lipoyl"/>
    <property type="match status" value="1"/>
</dbReference>
<evidence type="ECO:0000256" key="1">
    <source>
        <dbReference type="ARBA" id="ARBA00007317"/>
    </source>
</evidence>
<sequence length="448" mass="47858">MATILSMPKWGLAMKTGRVVEWLKRPGDIVQQGEPIAEIESEKAVNEVEAPASGIVRLLVVEEGDSTAVSEPLAVIVAQGEELSDEQVATLLREDAEARRQQAEALTKKRSTAKATATAAAGGTRVARSEGERVQASPAARRLAQELGVDLTTLVGTGPKGMIGREDVLRAAEEVRAASSEESEERTIDVGGVAVHCLLAGPTNAPHVVFVHGLGGSLTTWALNLPAFAARFRTCALDLVGAGESAKPEVPYSVNALADFLARFLQALGPDWQRVNLVGHSLGGAIALDFASRYAEQVERLVLVDSVGLGKEVDEAFLHLVHKEPTPEHIQAELACFFANADLVQPALIEQLCQLRRQPGAREALLAMADAAFQDGQQRIDLRPTLAGCEKPVLLIWGAADEILPVAHAQAATSPRIQITVFADCAHCPYIESSERFNEIVMQFLSAA</sequence>
<feature type="domain" description="Lipoyl-binding" evidence="4">
    <location>
        <begin position="2"/>
        <end position="77"/>
    </location>
</feature>
<evidence type="ECO:0000313" key="7">
    <source>
        <dbReference type="Proteomes" id="UP000597444"/>
    </source>
</evidence>
<protein>
    <recommendedName>
        <fullName evidence="8">Acetoin dehydrogenase dihydrolipoyllysine-residue acetyltransferase subunit</fullName>
    </recommendedName>
</protein>
<dbReference type="PANTHER" id="PTHR46438">
    <property type="entry name" value="ALPHA/BETA-HYDROLASES SUPERFAMILY PROTEIN"/>
    <property type="match status" value="1"/>
</dbReference>
<dbReference type="NCBIfam" id="NF011457">
    <property type="entry name" value="PRK14875.1"/>
    <property type="match status" value="1"/>
</dbReference>
<accession>A0A8J3IGG7</accession>
<dbReference type="PROSITE" id="PS00189">
    <property type="entry name" value="LIPOYL"/>
    <property type="match status" value="1"/>
</dbReference>
<evidence type="ECO:0000256" key="2">
    <source>
        <dbReference type="ARBA" id="ARBA00022823"/>
    </source>
</evidence>
<keyword evidence="7" id="KW-1185">Reference proteome</keyword>
<comment type="similarity">
    <text evidence="1">Belongs to the 2-oxoacid dehydrogenase family.</text>
</comment>
<dbReference type="Proteomes" id="UP000597444">
    <property type="component" value="Unassembled WGS sequence"/>
</dbReference>
<dbReference type="AlphaFoldDB" id="A0A8J3IGG7"/>